<dbReference type="Proteomes" id="UP000299102">
    <property type="component" value="Unassembled WGS sequence"/>
</dbReference>
<feature type="region of interest" description="Disordered" evidence="1">
    <location>
        <begin position="34"/>
        <end position="75"/>
    </location>
</feature>
<evidence type="ECO:0000313" key="3">
    <source>
        <dbReference type="Proteomes" id="UP000299102"/>
    </source>
</evidence>
<feature type="compositionally biased region" description="Basic and acidic residues" evidence="1">
    <location>
        <begin position="197"/>
        <end position="207"/>
    </location>
</feature>
<comment type="caution">
    <text evidence="2">The sequence shown here is derived from an EMBL/GenBank/DDBJ whole genome shotgun (WGS) entry which is preliminary data.</text>
</comment>
<proteinExistence type="predicted"/>
<organism evidence="2 3">
    <name type="scientific">Eumeta variegata</name>
    <name type="common">Bagworm moth</name>
    <name type="synonym">Eumeta japonica</name>
    <dbReference type="NCBI Taxonomy" id="151549"/>
    <lineage>
        <taxon>Eukaryota</taxon>
        <taxon>Metazoa</taxon>
        <taxon>Ecdysozoa</taxon>
        <taxon>Arthropoda</taxon>
        <taxon>Hexapoda</taxon>
        <taxon>Insecta</taxon>
        <taxon>Pterygota</taxon>
        <taxon>Neoptera</taxon>
        <taxon>Endopterygota</taxon>
        <taxon>Lepidoptera</taxon>
        <taxon>Glossata</taxon>
        <taxon>Ditrysia</taxon>
        <taxon>Tineoidea</taxon>
        <taxon>Psychidae</taxon>
        <taxon>Oiketicinae</taxon>
        <taxon>Eumeta</taxon>
    </lineage>
</organism>
<feature type="compositionally biased region" description="Low complexity" evidence="1">
    <location>
        <begin position="215"/>
        <end position="228"/>
    </location>
</feature>
<dbReference type="EMBL" id="BGZK01000540">
    <property type="protein sequence ID" value="GBP49221.1"/>
    <property type="molecule type" value="Genomic_DNA"/>
</dbReference>
<evidence type="ECO:0000256" key="1">
    <source>
        <dbReference type="SAM" id="MobiDB-lite"/>
    </source>
</evidence>
<feature type="compositionally biased region" description="Basic residues" evidence="1">
    <location>
        <begin position="62"/>
        <end position="74"/>
    </location>
</feature>
<sequence>MNSDHRRMHCEIEPLTQCLAINPSVADVVTAQAATTLRRRPPDPRRDAADSSGPRSYTVNNGRRRHDKSHRTPHRPYAIAMTKDRSRTTEPADRHRRAISLFYVTVPIRIRRPWLCRGTKCRQLSNPTNDRRRRLTRDRDVTGPAGRLCFITSDIDMDNRSLRSLYDSWSTNSFTRNERVAKEAQNMVTPAIYYGNTEERDVNRDDAPSQTRAGAVVKSSRSTATSRSEAMHAKMTRIEDKMKKNPSIPSLRLRDGSTTRARTAPFLPLYKVTVDVSVNVLNARYSHKAACLRRLKVSLSPRRLSILVGDD</sequence>
<feature type="compositionally biased region" description="Basic and acidic residues" evidence="1">
    <location>
        <begin position="40"/>
        <end position="49"/>
    </location>
</feature>
<name>A0A4C1WDP3_EUMVA</name>
<reference evidence="2 3" key="1">
    <citation type="journal article" date="2019" name="Commun. Biol.">
        <title>The bagworm genome reveals a unique fibroin gene that provides high tensile strength.</title>
        <authorList>
            <person name="Kono N."/>
            <person name="Nakamura H."/>
            <person name="Ohtoshi R."/>
            <person name="Tomita M."/>
            <person name="Numata K."/>
            <person name="Arakawa K."/>
        </authorList>
    </citation>
    <scope>NUCLEOTIDE SEQUENCE [LARGE SCALE GENOMIC DNA]</scope>
</reference>
<feature type="region of interest" description="Disordered" evidence="1">
    <location>
        <begin position="196"/>
        <end position="233"/>
    </location>
</feature>
<keyword evidence="3" id="KW-1185">Reference proteome</keyword>
<protein>
    <submittedName>
        <fullName evidence="2">Uncharacterized protein</fullName>
    </submittedName>
</protein>
<evidence type="ECO:0000313" key="2">
    <source>
        <dbReference type="EMBL" id="GBP49221.1"/>
    </source>
</evidence>
<dbReference type="AlphaFoldDB" id="A0A4C1WDP3"/>
<gene>
    <name evidence="2" type="ORF">EVAR_96528_1</name>
</gene>
<accession>A0A4C1WDP3</accession>